<proteinExistence type="predicted"/>
<sequence>WGAKEGLKKLRYIHMYFKREMTVLELHKHESRLFRPHCASIFHGHCVTGNLLSGVQMKKSLDATEEAEQ</sequence>
<dbReference type="AlphaFoldDB" id="A0A0B6Y8L9"/>
<feature type="non-terminal residue" evidence="1">
    <location>
        <position position="1"/>
    </location>
</feature>
<gene>
    <name evidence="1" type="primary">ORF17694</name>
</gene>
<reference evidence="1" key="1">
    <citation type="submission" date="2014-12" db="EMBL/GenBank/DDBJ databases">
        <title>Insight into the proteome of Arion vulgaris.</title>
        <authorList>
            <person name="Aradska J."/>
            <person name="Bulat T."/>
            <person name="Smidak R."/>
            <person name="Sarate P."/>
            <person name="Gangsoo J."/>
            <person name="Sialana F."/>
            <person name="Bilban M."/>
            <person name="Lubec G."/>
        </authorList>
    </citation>
    <scope>NUCLEOTIDE SEQUENCE</scope>
    <source>
        <tissue evidence="1">Skin</tissue>
    </source>
</reference>
<dbReference type="EMBL" id="HACG01005822">
    <property type="protein sequence ID" value="CEK52687.1"/>
    <property type="molecule type" value="Transcribed_RNA"/>
</dbReference>
<feature type="non-terminal residue" evidence="1">
    <location>
        <position position="69"/>
    </location>
</feature>
<organism evidence="1">
    <name type="scientific">Arion vulgaris</name>
    <dbReference type="NCBI Taxonomy" id="1028688"/>
    <lineage>
        <taxon>Eukaryota</taxon>
        <taxon>Metazoa</taxon>
        <taxon>Spiralia</taxon>
        <taxon>Lophotrochozoa</taxon>
        <taxon>Mollusca</taxon>
        <taxon>Gastropoda</taxon>
        <taxon>Heterobranchia</taxon>
        <taxon>Euthyneura</taxon>
        <taxon>Panpulmonata</taxon>
        <taxon>Eupulmonata</taxon>
        <taxon>Stylommatophora</taxon>
        <taxon>Helicina</taxon>
        <taxon>Arionoidea</taxon>
        <taxon>Arionidae</taxon>
        <taxon>Arion</taxon>
    </lineage>
</organism>
<evidence type="ECO:0000313" key="1">
    <source>
        <dbReference type="EMBL" id="CEK52687.1"/>
    </source>
</evidence>
<accession>A0A0B6Y8L9</accession>
<protein>
    <submittedName>
        <fullName evidence="1">Uncharacterized protein</fullName>
    </submittedName>
</protein>
<name>A0A0B6Y8L9_9EUPU</name>